<evidence type="ECO:0000256" key="2">
    <source>
        <dbReference type="ARBA" id="ARBA00023125"/>
    </source>
</evidence>
<dbReference type="PROSITE" id="PS50977">
    <property type="entry name" value="HTH_TETR_2"/>
    <property type="match status" value="1"/>
</dbReference>
<dbReference type="InterPro" id="IPR036271">
    <property type="entry name" value="Tet_transcr_reg_TetR-rel_C_sf"/>
</dbReference>
<dbReference type="PANTHER" id="PTHR47506:SF7">
    <property type="entry name" value="TRANSCRIPTIONAL REGULATORY PROTEIN"/>
    <property type="match status" value="1"/>
</dbReference>
<dbReference type="STRING" id="1783.BST44_21915"/>
<evidence type="ECO:0000259" key="5">
    <source>
        <dbReference type="PROSITE" id="PS50977"/>
    </source>
</evidence>
<keyword evidence="2 4" id="KW-0238">DNA-binding</keyword>
<dbReference type="InterPro" id="IPR009057">
    <property type="entry name" value="Homeodomain-like_sf"/>
</dbReference>
<evidence type="ECO:0000256" key="3">
    <source>
        <dbReference type="ARBA" id="ARBA00023163"/>
    </source>
</evidence>
<comment type="caution">
    <text evidence="6">The sequence shown here is derived from an EMBL/GenBank/DDBJ whole genome shotgun (WGS) entry which is preliminary data.</text>
</comment>
<evidence type="ECO:0000256" key="1">
    <source>
        <dbReference type="ARBA" id="ARBA00023015"/>
    </source>
</evidence>
<dbReference type="PANTHER" id="PTHR47506">
    <property type="entry name" value="TRANSCRIPTIONAL REGULATORY PROTEIN"/>
    <property type="match status" value="1"/>
</dbReference>
<name>A0A1X0K9M8_MYCSC</name>
<organism evidence="6 7">
    <name type="scientific">Mycobacterium scrofulaceum</name>
    <dbReference type="NCBI Taxonomy" id="1783"/>
    <lineage>
        <taxon>Bacteria</taxon>
        <taxon>Bacillati</taxon>
        <taxon>Actinomycetota</taxon>
        <taxon>Actinomycetes</taxon>
        <taxon>Mycobacteriales</taxon>
        <taxon>Mycobacteriaceae</taxon>
        <taxon>Mycobacterium</taxon>
    </lineage>
</organism>
<keyword evidence="7" id="KW-1185">Reference proteome</keyword>
<dbReference type="Pfam" id="PF00440">
    <property type="entry name" value="TetR_N"/>
    <property type="match status" value="1"/>
</dbReference>
<keyword evidence="1" id="KW-0805">Transcription regulation</keyword>
<feature type="domain" description="HTH tetR-type" evidence="5">
    <location>
        <begin position="9"/>
        <end position="69"/>
    </location>
</feature>
<dbReference type="RefSeq" id="WP_158086671.1">
    <property type="nucleotide sequence ID" value="NZ_MVIJ01000041.1"/>
</dbReference>
<dbReference type="SUPFAM" id="SSF48498">
    <property type="entry name" value="Tetracyclin repressor-like, C-terminal domain"/>
    <property type="match status" value="1"/>
</dbReference>
<dbReference type="InterPro" id="IPR001647">
    <property type="entry name" value="HTH_TetR"/>
</dbReference>
<reference evidence="6 7" key="1">
    <citation type="submission" date="2017-02" db="EMBL/GenBank/DDBJ databases">
        <title>The new phylogeny of genus Mycobacterium.</title>
        <authorList>
            <person name="Tortoli E."/>
            <person name="Trovato A."/>
            <person name="Cirillo D.M."/>
        </authorList>
    </citation>
    <scope>NUCLEOTIDE SEQUENCE [LARGE SCALE GENOMIC DNA]</scope>
    <source>
        <strain evidence="6 7">DSM 43992</strain>
    </source>
</reference>
<proteinExistence type="predicted"/>
<evidence type="ECO:0000256" key="4">
    <source>
        <dbReference type="PROSITE-ProRule" id="PRU00335"/>
    </source>
</evidence>
<dbReference type="Gene3D" id="1.10.357.10">
    <property type="entry name" value="Tetracycline Repressor, domain 2"/>
    <property type="match status" value="1"/>
</dbReference>
<feature type="DNA-binding region" description="H-T-H motif" evidence="4">
    <location>
        <begin position="32"/>
        <end position="51"/>
    </location>
</feature>
<sequence>MRYPPDQKARARSALLQAGCRSLKTNGFNGIGVDGLAAAAGVTSGAFYSNFRGKEAMLEAIIDAELGEPFLSDTDSMTREDGRTRLLSFLREYISADHSLDPAGGCVMPALSADVARAEAPVKDTYERKMRATVDRVAELLDGSRSDRQRRAWSILALMVGSIVISRAIPEDSEYRTAPTDSALSTAIELIEGTDEAAG</sequence>
<keyword evidence="3" id="KW-0804">Transcription</keyword>
<evidence type="ECO:0000313" key="7">
    <source>
        <dbReference type="Proteomes" id="UP000192601"/>
    </source>
</evidence>
<dbReference type="Proteomes" id="UP000192601">
    <property type="component" value="Unassembled WGS sequence"/>
</dbReference>
<dbReference type="SUPFAM" id="SSF46689">
    <property type="entry name" value="Homeodomain-like"/>
    <property type="match status" value="1"/>
</dbReference>
<evidence type="ECO:0000313" key="6">
    <source>
        <dbReference type="EMBL" id="ORB71218.1"/>
    </source>
</evidence>
<dbReference type="AlphaFoldDB" id="A0A1X0K9M8"/>
<dbReference type="OrthoDB" id="9798857at2"/>
<dbReference type="GO" id="GO:0003677">
    <property type="term" value="F:DNA binding"/>
    <property type="evidence" value="ECO:0007669"/>
    <property type="project" value="UniProtKB-UniRule"/>
</dbReference>
<dbReference type="PRINTS" id="PR00455">
    <property type="entry name" value="HTHTETR"/>
</dbReference>
<dbReference type="EMBL" id="MVIJ01000041">
    <property type="protein sequence ID" value="ORB71218.1"/>
    <property type="molecule type" value="Genomic_DNA"/>
</dbReference>
<protein>
    <recommendedName>
        <fullName evidence="5">HTH tetR-type domain-containing protein</fullName>
    </recommendedName>
</protein>
<gene>
    <name evidence="6" type="ORF">BST44_21915</name>
</gene>
<dbReference type="Gene3D" id="1.10.10.60">
    <property type="entry name" value="Homeodomain-like"/>
    <property type="match status" value="1"/>
</dbReference>
<accession>A0A1X0K9M8</accession>